<feature type="region of interest" description="Disordered" evidence="1">
    <location>
        <begin position="35"/>
        <end position="62"/>
    </location>
</feature>
<name>A0AAN6V314_9PEZI</name>
<protein>
    <submittedName>
        <fullName evidence="2">Eukaryotic mitochondrial regulator protein-domain-containing protein</fullName>
    </submittedName>
</protein>
<accession>A0AAN6V314</accession>
<dbReference type="EMBL" id="MU853585">
    <property type="protein sequence ID" value="KAK4143531.1"/>
    <property type="molecule type" value="Genomic_DNA"/>
</dbReference>
<dbReference type="InterPro" id="IPR021036">
    <property type="entry name" value="Ribosomal_mS45"/>
</dbReference>
<dbReference type="PANTHER" id="PTHR28158:SF1">
    <property type="entry name" value="SMALL RIBOSOMAL SUBUNIT PROTEIN MS45"/>
    <property type="match status" value="1"/>
</dbReference>
<evidence type="ECO:0000256" key="1">
    <source>
        <dbReference type="SAM" id="MobiDB-lite"/>
    </source>
</evidence>
<dbReference type="Pfam" id="PF12298">
    <property type="entry name" value="Bot1p"/>
    <property type="match status" value="1"/>
</dbReference>
<comment type="caution">
    <text evidence="2">The sequence shown here is derived from an EMBL/GenBank/DDBJ whole genome shotgun (WGS) entry which is preliminary data.</text>
</comment>
<proteinExistence type="predicted"/>
<dbReference type="Proteomes" id="UP001302676">
    <property type="component" value="Unassembled WGS sequence"/>
</dbReference>
<sequence>MPPRIPGSSRSCQPQQLLSCLEAVSPSSFRPASTLAIPLHRPSPSTQSTINNTTTRSYATKPPRRMTRLRRQFVDWLENRGSRFRKNEEHRPNYIGASMNRGADRNLVFNHNPYFLSQPVLSEPAREMIWKAVMVEGAPLKAVSADNGVDVRRVAAVVRMKEIEKRMEREEKPLAYAYARAISTMVPQDHLKPRQDEDGRYKKIDFEPINDIHIHTATMRQLFVPTSESRQFTRADAARAFGDHILPPDEKMRIPELVQKERNIANGMDERDAQDLFLKETAESEQAYAEAQRKRAEAEEARKTRVNTDRFEFRFETFDSEAVGPTGRARHATGWRYGAPLLDRKRGQIKIPTSVE</sequence>
<evidence type="ECO:0000313" key="3">
    <source>
        <dbReference type="Proteomes" id="UP001302676"/>
    </source>
</evidence>
<dbReference type="PANTHER" id="PTHR28158">
    <property type="entry name" value="37S RIBOSOMAL PROTEIN S35, MITOCHONDRIAL"/>
    <property type="match status" value="1"/>
</dbReference>
<dbReference type="AlphaFoldDB" id="A0AAN6V314"/>
<feature type="compositionally biased region" description="Polar residues" evidence="1">
    <location>
        <begin position="43"/>
        <end position="58"/>
    </location>
</feature>
<dbReference type="GO" id="GO:0005763">
    <property type="term" value="C:mitochondrial small ribosomal subunit"/>
    <property type="evidence" value="ECO:0007669"/>
    <property type="project" value="TreeGrafter"/>
</dbReference>
<dbReference type="GeneID" id="87820451"/>
<dbReference type="GO" id="GO:0003735">
    <property type="term" value="F:structural constituent of ribosome"/>
    <property type="evidence" value="ECO:0007669"/>
    <property type="project" value="TreeGrafter"/>
</dbReference>
<dbReference type="GO" id="GO:0032543">
    <property type="term" value="P:mitochondrial translation"/>
    <property type="evidence" value="ECO:0007669"/>
    <property type="project" value="TreeGrafter"/>
</dbReference>
<reference evidence="2" key="2">
    <citation type="submission" date="2023-05" db="EMBL/GenBank/DDBJ databases">
        <authorList>
            <consortium name="Lawrence Berkeley National Laboratory"/>
            <person name="Steindorff A."/>
            <person name="Hensen N."/>
            <person name="Bonometti L."/>
            <person name="Westerberg I."/>
            <person name="Brannstrom I.O."/>
            <person name="Guillou S."/>
            <person name="Cros-Aarteil S."/>
            <person name="Calhoun S."/>
            <person name="Haridas S."/>
            <person name="Kuo A."/>
            <person name="Mondo S."/>
            <person name="Pangilinan J."/>
            <person name="Riley R."/>
            <person name="Labutti K."/>
            <person name="Andreopoulos B."/>
            <person name="Lipzen A."/>
            <person name="Chen C."/>
            <person name="Yanf M."/>
            <person name="Daum C."/>
            <person name="Ng V."/>
            <person name="Clum A."/>
            <person name="Ohm R."/>
            <person name="Martin F."/>
            <person name="Silar P."/>
            <person name="Natvig D."/>
            <person name="Lalanne C."/>
            <person name="Gautier V."/>
            <person name="Ament-Velasquez S.L."/>
            <person name="Kruys A."/>
            <person name="Hutchinson M.I."/>
            <person name="Powell A.J."/>
            <person name="Barry K."/>
            <person name="Miller A.N."/>
            <person name="Grigoriev I.V."/>
            <person name="Debuchy R."/>
            <person name="Gladieux P."/>
            <person name="Thoren M.H."/>
            <person name="Johannesson H."/>
        </authorList>
    </citation>
    <scope>NUCLEOTIDE SEQUENCE</scope>
    <source>
        <strain evidence="2">CBS 141.50</strain>
    </source>
</reference>
<gene>
    <name evidence="2" type="ORF">C8A04DRAFT_37331</name>
</gene>
<dbReference type="RefSeq" id="XP_062636902.1">
    <property type="nucleotide sequence ID" value="XM_062783838.1"/>
</dbReference>
<keyword evidence="3" id="KW-1185">Reference proteome</keyword>
<reference evidence="2" key="1">
    <citation type="journal article" date="2023" name="Mol. Phylogenet. Evol.">
        <title>Genome-scale phylogeny and comparative genomics of the fungal order Sordariales.</title>
        <authorList>
            <person name="Hensen N."/>
            <person name="Bonometti L."/>
            <person name="Westerberg I."/>
            <person name="Brannstrom I.O."/>
            <person name="Guillou S."/>
            <person name="Cros-Aarteil S."/>
            <person name="Calhoun S."/>
            <person name="Haridas S."/>
            <person name="Kuo A."/>
            <person name="Mondo S."/>
            <person name="Pangilinan J."/>
            <person name="Riley R."/>
            <person name="LaButti K."/>
            <person name="Andreopoulos B."/>
            <person name="Lipzen A."/>
            <person name="Chen C."/>
            <person name="Yan M."/>
            <person name="Daum C."/>
            <person name="Ng V."/>
            <person name="Clum A."/>
            <person name="Steindorff A."/>
            <person name="Ohm R.A."/>
            <person name="Martin F."/>
            <person name="Silar P."/>
            <person name="Natvig D.O."/>
            <person name="Lalanne C."/>
            <person name="Gautier V."/>
            <person name="Ament-Velasquez S.L."/>
            <person name="Kruys A."/>
            <person name="Hutchinson M.I."/>
            <person name="Powell A.J."/>
            <person name="Barry K."/>
            <person name="Miller A.N."/>
            <person name="Grigoriev I.V."/>
            <person name="Debuchy R."/>
            <person name="Gladieux P."/>
            <person name="Hiltunen Thoren M."/>
            <person name="Johannesson H."/>
        </authorList>
    </citation>
    <scope>NUCLEOTIDE SEQUENCE</scope>
    <source>
        <strain evidence="2">CBS 141.50</strain>
    </source>
</reference>
<evidence type="ECO:0000313" key="2">
    <source>
        <dbReference type="EMBL" id="KAK4143531.1"/>
    </source>
</evidence>
<organism evidence="2 3">
    <name type="scientific">Dichotomopilus funicola</name>
    <dbReference type="NCBI Taxonomy" id="1934379"/>
    <lineage>
        <taxon>Eukaryota</taxon>
        <taxon>Fungi</taxon>
        <taxon>Dikarya</taxon>
        <taxon>Ascomycota</taxon>
        <taxon>Pezizomycotina</taxon>
        <taxon>Sordariomycetes</taxon>
        <taxon>Sordariomycetidae</taxon>
        <taxon>Sordariales</taxon>
        <taxon>Chaetomiaceae</taxon>
        <taxon>Dichotomopilus</taxon>
    </lineage>
</organism>